<organism evidence="5 6">
    <name type="scientific">Oopsacas minuta</name>
    <dbReference type="NCBI Taxonomy" id="111878"/>
    <lineage>
        <taxon>Eukaryota</taxon>
        <taxon>Metazoa</taxon>
        <taxon>Porifera</taxon>
        <taxon>Hexactinellida</taxon>
        <taxon>Hexasterophora</taxon>
        <taxon>Lyssacinosida</taxon>
        <taxon>Leucopsacidae</taxon>
        <taxon>Oopsacas</taxon>
    </lineage>
</organism>
<feature type="transmembrane region" description="Helical" evidence="2">
    <location>
        <begin position="952"/>
        <end position="980"/>
    </location>
</feature>
<proteinExistence type="predicted"/>
<evidence type="ECO:0000256" key="1">
    <source>
        <dbReference type="SAM" id="MobiDB-lite"/>
    </source>
</evidence>
<dbReference type="EMBL" id="JAKMXF010000354">
    <property type="protein sequence ID" value="KAI6646616.1"/>
    <property type="molecule type" value="Genomic_DNA"/>
</dbReference>
<feature type="compositionally biased region" description="Low complexity" evidence="1">
    <location>
        <begin position="897"/>
        <end position="926"/>
    </location>
</feature>
<feature type="region of interest" description="Disordered" evidence="1">
    <location>
        <begin position="19"/>
        <end position="87"/>
    </location>
</feature>
<feature type="chain" id="PRO_5043596977" description="Kazal-like domain-containing protein" evidence="3">
    <location>
        <begin position="23"/>
        <end position="1002"/>
    </location>
</feature>
<comment type="caution">
    <text evidence="5">The sequence shown here is derived from an EMBL/GenBank/DDBJ whole genome shotgun (WGS) entry which is preliminary data.</text>
</comment>
<evidence type="ECO:0000259" key="4">
    <source>
        <dbReference type="PROSITE" id="PS51465"/>
    </source>
</evidence>
<dbReference type="Proteomes" id="UP001165289">
    <property type="component" value="Unassembled WGS sequence"/>
</dbReference>
<evidence type="ECO:0000313" key="6">
    <source>
        <dbReference type="Proteomes" id="UP001165289"/>
    </source>
</evidence>
<dbReference type="PROSITE" id="PS51465">
    <property type="entry name" value="KAZAL_2"/>
    <property type="match status" value="1"/>
</dbReference>
<reference evidence="5 6" key="1">
    <citation type="journal article" date="2023" name="BMC Biol.">
        <title>The compact genome of the sponge Oopsacas minuta (Hexactinellida) is lacking key metazoan core genes.</title>
        <authorList>
            <person name="Santini S."/>
            <person name="Schenkelaars Q."/>
            <person name="Jourda C."/>
            <person name="Duchesne M."/>
            <person name="Belahbib H."/>
            <person name="Rocher C."/>
            <person name="Selva M."/>
            <person name="Riesgo A."/>
            <person name="Vervoort M."/>
            <person name="Leys S.P."/>
            <person name="Kodjabachian L."/>
            <person name="Le Bivic A."/>
            <person name="Borchiellini C."/>
            <person name="Claverie J.M."/>
            <person name="Renard E."/>
        </authorList>
    </citation>
    <scope>NUCLEOTIDE SEQUENCE [LARGE SCALE GENOMIC DNA]</scope>
    <source>
        <strain evidence="5">SPO-2</strain>
    </source>
</reference>
<evidence type="ECO:0000313" key="5">
    <source>
        <dbReference type="EMBL" id="KAI6646616.1"/>
    </source>
</evidence>
<feature type="compositionally biased region" description="Low complexity" evidence="1">
    <location>
        <begin position="52"/>
        <end position="74"/>
    </location>
</feature>
<keyword evidence="2" id="KW-0472">Membrane</keyword>
<evidence type="ECO:0000256" key="3">
    <source>
        <dbReference type="SAM" id="SignalP"/>
    </source>
</evidence>
<gene>
    <name evidence="5" type="ORF">LOD99_12737</name>
</gene>
<name>A0AAV7JDG4_9METZ</name>
<feature type="compositionally biased region" description="Low complexity" evidence="1">
    <location>
        <begin position="812"/>
        <end position="835"/>
    </location>
</feature>
<feature type="compositionally biased region" description="Low complexity" evidence="1">
    <location>
        <begin position="19"/>
        <end position="45"/>
    </location>
</feature>
<keyword evidence="2" id="KW-0812">Transmembrane</keyword>
<dbReference type="InterPro" id="IPR002350">
    <property type="entry name" value="Kazal_dom"/>
</dbReference>
<feature type="signal peptide" evidence="3">
    <location>
        <begin position="1"/>
        <end position="22"/>
    </location>
</feature>
<feature type="region of interest" description="Disordered" evidence="1">
    <location>
        <begin position="810"/>
        <end position="835"/>
    </location>
</feature>
<dbReference type="AlphaFoldDB" id="A0AAV7JDG4"/>
<evidence type="ECO:0000256" key="2">
    <source>
        <dbReference type="SAM" id="Phobius"/>
    </source>
</evidence>
<feature type="region of interest" description="Disordered" evidence="1">
    <location>
        <begin position="851"/>
        <end position="935"/>
    </location>
</feature>
<keyword evidence="2" id="KW-1133">Transmembrane helix</keyword>
<feature type="transmembrane region" description="Helical" evidence="2">
    <location>
        <begin position="727"/>
        <end position="752"/>
    </location>
</feature>
<accession>A0AAV7JDG4</accession>
<protein>
    <recommendedName>
        <fullName evidence="4">Kazal-like domain-containing protein</fullName>
    </recommendedName>
</protein>
<feature type="domain" description="Kazal-like" evidence="4">
    <location>
        <begin position="503"/>
        <end position="554"/>
    </location>
</feature>
<sequence>MLLRAMFIVPLLLMLTLSGSTGQGNTTNTNSSPTFRTNTSATTTTPENIISSPTFKTNTSATTTTPGTFTTAKTNPDRTSYESSEAPSDYPTYYHYPGMCRCPGVSINCMRQEMRNSTYEECPPCPTSCSIPAPECSSNSECASGRGCEIRDDSSYKCESESEVGERCRYLDSCLDKEDCQMLLSGRKIEQICSPGLFCREIQRYDCIVIGECVSIENASNIEARCLQEQGTSSSHCSLNGNYKCSSTEKNADGSVIQTCYNITSGETIKTIERRSETDVIQEYCRRRSLATCRTGNGIVVLSGDAVDDPNDRCSYCLCDNGVMDRSVCRTNPRCVQAPENCHFDGRIIPHGRVINSKYTCAQMRCENGDLIGSTLDEDCDGIEDVDACYGGHDTELVCAISSGMRTRIPKCKAMSIGANYSDGRCGEDEVCECLNGEICVHKTQPRDICIAADENGCKYKRCIPINSNITCTTESRNRPVCSSNGVSYNSECEAFINQDFDIQYLRACDDPFCLNTNGGKGFCGFDNVTYSNLCELEIATGNTIRDYDGGCEMKTDEVSNKCETILAGCEFTTKASDSRCPIPGAQGILHIDVDEVQNYAFRKGKTEVDINDLCLEAESDWEILTDFPLYNDQCEFTCRHKYDTVGAIVIQVKAVSGKDCVECGERLGVFIQRLREDKIGKRISEMRRRRQTDESQSSGCGLFISPSELENDPSFQSSGNTITKSVFLIIASFVLTFMVQILILLCLLWLMSIDIRVRGQMAFDGLRDVATADTSTTSVTSTAGSSTTNSITSTAGISTANNVMLVDRDSTTSSTTSSSATRSTGSSTTNSITSTAGISTANNVMLVDRDSTTSSTTSSSATRSTGSSTTNSITSTAGSSTTNSITSRAGSSTTNSITSRAGSSTTSSSATRSTGSSTTNSVTRSAINSNPTTTYNDPTFGSGTTLASTTLYAALGSILTVILLLGGIMMFMSSALMYYCCVKCIKRYKKSNKIDIVTYLN</sequence>
<feature type="compositionally biased region" description="Low complexity" evidence="1">
    <location>
        <begin position="853"/>
        <end position="888"/>
    </location>
</feature>
<keyword evidence="6" id="KW-1185">Reference proteome</keyword>
<keyword evidence="3" id="KW-0732">Signal</keyword>